<dbReference type="EMBL" id="CM008968">
    <property type="protein sequence ID" value="PNW80754.1"/>
    <property type="molecule type" value="Genomic_DNA"/>
</dbReference>
<sequence length="298" mass="32297">MSSLACLAKQLVALNTKVVEAFLPQLAWEARADRNGEHNPRYYATLRTGEGGPFEPVREVFKECNIVMYLIWTAPGGQHYAHGDGARGRKAGYQARYVMKVGGDEGSTGSIRLRMAGEEERCIPYQAAYIMDPTTGSLPNKHRVAPVKDNTCVLVVSVYRTDLTYDDIVGAIVAKSVERLQPFSLAAIEIKRPTALKPSTRASLGNTYGTANKGNTKPPRTKAHKDALSAAHKGKPLSKAHKDAISAAMKGKGKGKPRSQATKDAISAAKIKCICGICKNCKGRARVQEFRAKKAKKA</sequence>
<organism evidence="2 3">
    <name type="scientific">Chlamydomonas reinhardtii</name>
    <name type="common">Chlamydomonas smithii</name>
    <dbReference type="NCBI Taxonomy" id="3055"/>
    <lineage>
        <taxon>Eukaryota</taxon>
        <taxon>Viridiplantae</taxon>
        <taxon>Chlorophyta</taxon>
        <taxon>core chlorophytes</taxon>
        <taxon>Chlorophyceae</taxon>
        <taxon>CS clade</taxon>
        <taxon>Chlamydomonadales</taxon>
        <taxon>Chlamydomonadaceae</taxon>
        <taxon>Chlamydomonas</taxon>
    </lineage>
</organism>
<evidence type="ECO:0000256" key="1">
    <source>
        <dbReference type="SAM" id="MobiDB-lite"/>
    </source>
</evidence>
<evidence type="ECO:0000313" key="3">
    <source>
        <dbReference type="Proteomes" id="UP000006906"/>
    </source>
</evidence>
<dbReference type="KEGG" id="cre:CHLRE_07g328300v5"/>
<dbReference type="AlphaFoldDB" id="A0A2K3DJN4"/>
<reference evidence="2 3" key="1">
    <citation type="journal article" date="2007" name="Science">
        <title>The Chlamydomonas genome reveals the evolution of key animal and plant functions.</title>
        <authorList>
            <person name="Merchant S.S."/>
            <person name="Prochnik S.E."/>
            <person name="Vallon O."/>
            <person name="Harris E.H."/>
            <person name="Karpowicz S.J."/>
            <person name="Witman G.B."/>
            <person name="Terry A."/>
            <person name="Salamov A."/>
            <person name="Fritz-Laylin L.K."/>
            <person name="Marechal-Drouard L."/>
            <person name="Marshall W.F."/>
            <person name="Qu L.H."/>
            <person name="Nelson D.R."/>
            <person name="Sanderfoot A.A."/>
            <person name="Spalding M.H."/>
            <person name="Kapitonov V.V."/>
            <person name="Ren Q."/>
            <person name="Ferris P."/>
            <person name="Lindquist E."/>
            <person name="Shapiro H."/>
            <person name="Lucas S.M."/>
            <person name="Grimwood J."/>
            <person name="Schmutz J."/>
            <person name="Cardol P."/>
            <person name="Cerutti H."/>
            <person name="Chanfreau G."/>
            <person name="Chen C.L."/>
            <person name="Cognat V."/>
            <person name="Croft M.T."/>
            <person name="Dent R."/>
            <person name="Dutcher S."/>
            <person name="Fernandez E."/>
            <person name="Fukuzawa H."/>
            <person name="Gonzalez-Ballester D."/>
            <person name="Gonzalez-Halphen D."/>
            <person name="Hallmann A."/>
            <person name="Hanikenne M."/>
            <person name="Hippler M."/>
            <person name="Inwood W."/>
            <person name="Jabbari K."/>
            <person name="Kalanon M."/>
            <person name="Kuras R."/>
            <person name="Lefebvre P.A."/>
            <person name="Lemaire S.D."/>
            <person name="Lobanov A.V."/>
            <person name="Lohr M."/>
            <person name="Manuell A."/>
            <person name="Meier I."/>
            <person name="Mets L."/>
            <person name="Mittag M."/>
            <person name="Mittelmeier T."/>
            <person name="Moroney J.V."/>
            <person name="Moseley J."/>
            <person name="Napoli C."/>
            <person name="Nedelcu A.M."/>
            <person name="Niyogi K."/>
            <person name="Novoselov S.V."/>
            <person name="Paulsen I.T."/>
            <person name="Pazour G."/>
            <person name="Purton S."/>
            <person name="Ral J.P."/>
            <person name="Riano-Pachon D.M."/>
            <person name="Riekhof W."/>
            <person name="Rymarquis L."/>
            <person name="Schroda M."/>
            <person name="Stern D."/>
            <person name="Umen J."/>
            <person name="Willows R."/>
            <person name="Wilson N."/>
            <person name="Zimmer S.L."/>
            <person name="Allmer J."/>
            <person name="Balk J."/>
            <person name="Bisova K."/>
            <person name="Chen C.J."/>
            <person name="Elias M."/>
            <person name="Gendler K."/>
            <person name="Hauser C."/>
            <person name="Lamb M.R."/>
            <person name="Ledford H."/>
            <person name="Long J.C."/>
            <person name="Minagawa J."/>
            <person name="Page M.D."/>
            <person name="Pan J."/>
            <person name="Pootakham W."/>
            <person name="Roje S."/>
            <person name="Rose A."/>
            <person name="Stahlberg E."/>
            <person name="Terauchi A.M."/>
            <person name="Yang P."/>
            <person name="Ball S."/>
            <person name="Bowler C."/>
            <person name="Dieckmann C.L."/>
            <person name="Gladyshev V.N."/>
            <person name="Green P."/>
            <person name="Jorgensen R."/>
            <person name="Mayfield S."/>
            <person name="Mueller-Roeber B."/>
            <person name="Rajamani S."/>
            <person name="Sayre R.T."/>
            <person name="Brokstein P."/>
            <person name="Dubchak I."/>
            <person name="Goodstein D."/>
            <person name="Hornick L."/>
            <person name="Huang Y.W."/>
            <person name="Jhaveri J."/>
            <person name="Luo Y."/>
            <person name="Martinez D."/>
            <person name="Ngau W.C."/>
            <person name="Otillar B."/>
            <person name="Poliakov A."/>
            <person name="Porter A."/>
            <person name="Szajkowski L."/>
            <person name="Werner G."/>
            <person name="Zhou K."/>
            <person name="Grigoriev I.V."/>
            <person name="Rokhsar D.S."/>
            <person name="Grossman A.R."/>
        </authorList>
    </citation>
    <scope>NUCLEOTIDE SEQUENCE [LARGE SCALE GENOMIC DNA]</scope>
    <source>
        <strain evidence="3">CC-503</strain>
    </source>
</reference>
<dbReference type="PaxDb" id="3055-EDP09446"/>
<accession>A0A2K3DJN4</accession>
<evidence type="ECO:0000313" key="2">
    <source>
        <dbReference type="EMBL" id="PNW80754.1"/>
    </source>
</evidence>
<dbReference type="InParanoid" id="A0A2K3DJN4"/>
<dbReference type="Gramene" id="PNW80754">
    <property type="protein sequence ID" value="PNW80754"/>
    <property type="gene ID" value="CHLRE_07g328300v5"/>
</dbReference>
<proteinExistence type="predicted"/>
<dbReference type="Proteomes" id="UP000006906">
    <property type="component" value="Chromosome 7"/>
</dbReference>
<feature type="compositionally biased region" description="Polar residues" evidence="1">
    <location>
        <begin position="201"/>
        <end position="215"/>
    </location>
</feature>
<keyword evidence="3" id="KW-1185">Reference proteome</keyword>
<dbReference type="RefSeq" id="XP_042922708.1">
    <property type="nucleotide sequence ID" value="XM_043064140.1"/>
</dbReference>
<gene>
    <name evidence="2" type="ORF">CHLRE_07g328300v5</name>
</gene>
<feature type="region of interest" description="Disordered" evidence="1">
    <location>
        <begin position="201"/>
        <end position="236"/>
    </location>
</feature>
<protein>
    <submittedName>
        <fullName evidence="2">Uncharacterized protein</fullName>
    </submittedName>
</protein>
<name>A0A2K3DJN4_CHLRE</name>
<dbReference type="GeneID" id="66054043"/>